<dbReference type="PANTHER" id="PTHR42711:SF16">
    <property type="entry name" value="ABC TRANSPORTER ATP-BINDING PROTEIN"/>
    <property type="match status" value="1"/>
</dbReference>
<dbReference type="GO" id="GO:0016887">
    <property type="term" value="F:ATP hydrolysis activity"/>
    <property type="evidence" value="ECO:0007669"/>
    <property type="project" value="InterPro"/>
</dbReference>
<dbReference type="EMBL" id="UINC01001704">
    <property type="protein sequence ID" value="SUZ86914.1"/>
    <property type="molecule type" value="Genomic_DNA"/>
</dbReference>
<keyword evidence="1" id="KW-0813">Transport</keyword>
<dbReference type="SUPFAM" id="SSF52540">
    <property type="entry name" value="P-loop containing nucleoside triphosphate hydrolases"/>
    <property type="match status" value="1"/>
</dbReference>
<dbReference type="InterPro" id="IPR027417">
    <property type="entry name" value="P-loop_NTPase"/>
</dbReference>
<name>A0A381R6S4_9ZZZZ</name>
<keyword evidence="3" id="KW-0067">ATP-binding</keyword>
<dbReference type="SMART" id="SM00382">
    <property type="entry name" value="AAA"/>
    <property type="match status" value="1"/>
</dbReference>
<evidence type="ECO:0000259" key="4">
    <source>
        <dbReference type="PROSITE" id="PS50893"/>
    </source>
</evidence>
<evidence type="ECO:0000256" key="1">
    <source>
        <dbReference type="ARBA" id="ARBA00022448"/>
    </source>
</evidence>
<dbReference type="InterPro" id="IPR050763">
    <property type="entry name" value="ABC_transporter_ATP-binding"/>
</dbReference>
<protein>
    <recommendedName>
        <fullName evidence="4">ABC transporter domain-containing protein</fullName>
    </recommendedName>
</protein>
<sequence>MNIIEVRDLLKSYPLPGNKKETFNAVDGITFNIKVGEIYGILGPNGAGKTTTLEMLEGLNDIDGGSALINGLDVSTNVFKVKEIIGVQLQANEYFDKLNLKELLILFGKLYSEEIDSDDLLKKVDLLGKSNAKPEELSGGQKQRFSIACALVNNPKILFLDEPTTGLDPQAKRNLWNLVKELNIAGMTIVLTTHNMEEAEYLCNRIAIMDQGKLIAEDTPQGLIQKYAPEPQQLASQGNIEDVFLALTGHTLRD</sequence>
<dbReference type="GO" id="GO:0005524">
    <property type="term" value="F:ATP binding"/>
    <property type="evidence" value="ECO:0007669"/>
    <property type="project" value="UniProtKB-KW"/>
</dbReference>
<dbReference type="CDD" id="cd03263">
    <property type="entry name" value="ABC_subfamily_A"/>
    <property type="match status" value="1"/>
</dbReference>
<dbReference type="PROSITE" id="PS50893">
    <property type="entry name" value="ABC_TRANSPORTER_2"/>
    <property type="match status" value="1"/>
</dbReference>
<keyword evidence="2" id="KW-0547">Nucleotide-binding</keyword>
<gene>
    <name evidence="5" type="ORF">METZ01_LOCUS39768</name>
</gene>
<feature type="domain" description="ABC transporter" evidence="4">
    <location>
        <begin position="4"/>
        <end position="236"/>
    </location>
</feature>
<evidence type="ECO:0000256" key="2">
    <source>
        <dbReference type="ARBA" id="ARBA00022741"/>
    </source>
</evidence>
<evidence type="ECO:0000256" key="3">
    <source>
        <dbReference type="ARBA" id="ARBA00022840"/>
    </source>
</evidence>
<reference evidence="5" key="1">
    <citation type="submission" date="2018-05" db="EMBL/GenBank/DDBJ databases">
        <authorList>
            <person name="Lanie J.A."/>
            <person name="Ng W.-L."/>
            <person name="Kazmierczak K.M."/>
            <person name="Andrzejewski T.M."/>
            <person name="Davidsen T.M."/>
            <person name="Wayne K.J."/>
            <person name="Tettelin H."/>
            <person name="Glass J.I."/>
            <person name="Rusch D."/>
            <person name="Podicherti R."/>
            <person name="Tsui H.-C.T."/>
            <person name="Winkler M.E."/>
        </authorList>
    </citation>
    <scope>NUCLEOTIDE SEQUENCE</scope>
</reference>
<dbReference type="InterPro" id="IPR003593">
    <property type="entry name" value="AAA+_ATPase"/>
</dbReference>
<dbReference type="PROSITE" id="PS00211">
    <property type="entry name" value="ABC_TRANSPORTER_1"/>
    <property type="match status" value="1"/>
</dbReference>
<dbReference type="AlphaFoldDB" id="A0A381R6S4"/>
<organism evidence="5">
    <name type="scientific">marine metagenome</name>
    <dbReference type="NCBI Taxonomy" id="408172"/>
    <lineage>
        <taxon>unclassified sequences</taxon>
        <taxon>metagenomes</taxon>
        <taxon>ecological metagenomes</taxon>
    </lineage>
</organism>
<evidence type="ECO:0000313" key="5">
    <source>
        <dbReference type="EMBL" id="SUZ86914.1"/>
    </source>
</evidence>
<proteinExistence type="predicted"/>
<dbReference type="Pfam" id="PF00005">
    <property type="entry name" value="ABC_tran"/>
    <property type="match status" value="1"/>
</dbReference>
<dbReference type="Gene3D" id="3.40.50.300">
    <property type="entry name" value="P-loop containing nucleotide triphosphate hydrolases"/>
    <property type="match status" value="1"/>
</dbReference>
<dbReference type="InterPro" id="IPR017871">
    <property type="entry name" value="ABC_transporter-like_CS"/>
</dbReference>
<dbReference type="PANTHER" id="PTHR42711">
    <property type="entry name" value="ABC TRANSPORTER ATP-BINDING PROTEIN"/>
    <property type="match status" value="1"/>
</dbReference>
<accession>A0A381R6S4</accession>
<dbReference type="InterPro" id="IPR003439">
    <property type="entry name" value="ABC_transporter-like_ATP-bd"/>
</dbReference>